<keyword evidence="4" id="KW-0156">Chromatin regulator</keyword>
<keyword evidence="7" id="KW-0408">Iron</keyword>
<dbReference type="InterPro" id="IPR003347">
    <property type="entry name" value="JmjC_dom"/>
</dbReference>
<dbReference type="InterPro" id="IPR056520">
    <property type="entry name" value="ARM_KDM8_N"/>
</dbReference>
<dbReference type="GO" id="GO:0051864">
    <property type="term" value="F:histone H3K36 demethylase activity"/>
    <property type="evidence" value="ECO:0007669"/>
    <property type="project" value="TreeGrafter"/>
</dbReference>
<dbReference type="GeneID" id="111252366"/>
<keyword evidence="11" id="KW-0539">Nucleus</keyword>
<evidence type="ECO:0000256" key="3">
    <source>
        <dbReference type="ARBA" id="ARBA00022723"/>
    </source>
</evidence>
<keyword evidence="8" id="KW-0805">Transcription regulation</keyword>
<protein>
    <recommendedName>
        <fullName evidence="13">JmjC domain-containing protein 5</fullName>
    </recommendedName>
</protein>
<evidence type="ECO:0000256" key="11">
    <source>
        <dbReference type="ARBA" id="ARBA00023242"/>
    </source>
</evidence>
<dbReference type="OMA" id="TINHWPA"/>
<dbReference type="SUPFAM" id="SSF51197">
    <property type="entry name" value="Clavaminate synthase-like"/>
    <property type="match status" value="1"/>
</dbReference>
<organism evidence="15 16">
    <name type="scientific">Varroa destructor</name>
    <name type="common">Honeybee mite</name>
    <dbReference type="NCBI Taxonomy" id="109461"/>
    <lineage>
        <taxon>Eukaryota</taxon>
        <taxon>Metazoa</taxon>
        <taxon>Ecdysozoa</taxon>
        <taxon>Arthropoda</taxon>
        <taxon>Chelicerata</taxon>
        <taxon>Arachnida</taxon>
        <taxon>Acari</taxon>
        <taxon>Parasitiformes</taxon>
        <taxon>Mesostigmata</taxon>
        <taxon>Gamasina</taxon>
        <taxon>Dermanyssoidea</taxon>
        <taxon>Varroidae</taxon>
        <taxon>Varroa</taxon>
    </lineage>
</organism>
<evidence type="ECO:0000256" key="6">
    <source>
        <dbReference type="ARBA" id="ARBA00023002"/>
    </source>
</evidence>
<proteinExistence type="predicted"/>
<dbReference type="Proteomes" id="UP000594260">
    <property type="component" value="Unplaced"/>
</dbReference>
<evidence type="ECO:0000313" key="15">
    <source>
        <dbReference type="EnsemblMetazoa" id="XP_022665843"/>
    </source>
</evidence>
<dbReference type="KEGG" id="vde:111252366"/>
<comment type="subcellular location">
    <subcellularLocation>
        <location evidence="2">Nucleus</location>
    </subcellularLocation>
</comment>
<name>A0A7M7MCB7_VARDE</name>
<dbReference type="OrthoDB" id="47172at2759"/>
<evidence type="ECO:0000259" key="14">
    <source>
        <dbReference type="PROSITE" id="PS51184"/>
    </source>
</evidence>
<evidence type="ECO:0000256" key="4">
    <source>
        <dbReference type="ARBA" id="ARBA00022853"/>
    </source>
</evidence>
<dbReference type="SMART" id="SM00558">
    <property type="entry name" value="JmjC"/>
    <property type="match status" value="1"/>
</dbReference>
<evidence type="ECO:0000256" key="9">
    <source>
        <dbReference type="ARBA" id="ARBA00023108"/>
    </source>
</evidence>
<dbReference type="FunCoup" id="A0A7M7MCB7">
    <property type="interactions" value="597"/>
</dbReference>
<dbReference type="PANTHER" id="PTHR12461">
    <property type="entry name" value="HYPOXIA-INDUCIBLE FACTOR 1 ALPHA INHIBITOR-RELATED"/>
    <property type="match status" value="1"/>
</dbReference>
<evidence type="ECO:0000256" key="12">
    <source>
        <dbReference type="ARBA" id="ARBA00023306"/>
    </source>
</evidence>
<sequence>MDDDERTASLKEVVQEVEEFTKKVDTASLREVGPAFCYCLDELLECSDAKSADILGQSLIDALWERINIGPWRSVPLDLRRMFSYASLIRARAVLCLGNRSKAIEILDRGLVLGAPIRKDAQTNWLAQVAGYVHGRWKISENLKRIVDQIEADNDLRVVSSVGAGAPFVDQVTLPSINEFLRVLIAKQPIKILQLMDCWPAMTCWSLRYFLETFGQRTVPIEVGSRYTDEEWSQKLVTFESFIREYLQPATVENTGYLAQYNLLDQVHELRSDIIVPDYCYVLSDAEPDINFWLGGRTTSPLHFDDRDNILTQVFGTKLVLLYGAEDTELLYPFENQLLHNTSRVDPENADDPRYPKFADAKCTKVLLEAGQALFIPKGCWHFVKSLSAVSCSISFWFS</sequence>
<keyword evidence="6" id="KW-0560">Oxidoreductase</keyword>
<evidence type="ECO:0000256" key="13">
    <source>
        <dbReference type="ARBA" id="ARBA00049800"/>
    </source>
</evidence>
<feature type="domain" description="JmjC" evidence="14">
    <location>
        <begin position="256"/>
        <end position="399"/>
    </location>
</feature>
<dbReference type="Gene3D" id="2.60.120.650">
    <property type="entry name" value="Cupin"/>
    <property type="match status" value="1"/>
</dbReference>
<evidence type="ECO:0000256" key="10">
    <source>
        <dbReference type="ARBA" id="ARBA00023163"/>
    </source>
</evidence>
<keyword evidence="9" id="KW-0090">Biological rhythms</keyword>
<accession>A0A7M7MCB7</accession>
<dbReference type="GO" id="GO:0046872">
    <property type="term" value="F:metal ion binding"/>
    <property type="evidence" value="ECO:0007669"/>
    <property type="project" value="UniProtKB-KW"/>
</dbReference>
<keyword evidence="5" id="KW-0223">Dioxygenase</keyword>
<dbReference type="EnsemblMetazoa" id="XM_022810108">
    <property type="protein sequence ID" value="XP_022665843"/>
    <property type="gene ID" value="LOC111252366"/>
</dbReference>
<reference evidence="15" key="1">
    <citation type="submission" date="2021-01" db="UniProtKB">
        <authorList>
            <consortium name="EnsemblMetazoa"/>
        </authorList>
    </citation>
    <scope>IDENTIFICATION</scope>
</reference>
<evidence type="ECO:0000313" key="16">
    <source>
        <dbReference type="Proteomes" id="UP000594260"/>
    </source>
</evidence>
<evidence type="ECO:0000256" key="7">
    <source>
        <dbReference type="ARBA" id="ARBA00023004"/>
    </source>
</evidence>
<dbReference type="Pfam" id="PF13621">
    <property type="entry name" value="Cupin_8"/>
    <property type="match status" value="1"/>
</dbReference>
<dbReference type="PROSITE" id="PS51184">
    <property type="entry name" value="JMJC"/>
    <property type="match status" value="1"/>
</dbReference>
<dbReference type="GO" id="GO:0048511">
    <property type="term" value="P:rhythmic process"/>
    <property type="evidence" value="ECO:0007669"/>
    <property type="project" value="UniProtKB-KW"/>
</dbReference>
<dbReference type="PANTHER" id="PTHR12461:SF106">
    <property type="entry name" value="BIFUNCTIONAL PEPTIDASE AND ARGINYL-HYDROXYLASE JMJD5"/>
    <property type="match status" value="1"/>
</dbReference>
<keyword evidence="16" id="KW-1185">Reference proteome</keyword>
<evidence type="ECO:0000256" key="5">
    <source>
        <dbReference type="ARBA" id="ARBA00022964"/>
    </source>
</evidence>
<dbReference type="InterPro" id="IPR041667">
    <property type="entry name" value="Cupin_8"/>
</dbReference>
<dbReference type="Pfam" id="PF24472">
    <property type="entry name" value="ARM_KDM8_N"/>
    <property type="match status" value="1"/>
</dbReference>
<dbReference type="RefSeq" id="XP_022665843.1">
    <property type="nucleotide sequence ID" value="XM_022810108.1"/>
</dbReference>
<comment type="cofactor">
    <cofactor evidence="1">
        <name>Fe(2+)</name>
        <dbReference type="ChEBI" id="CHEBI:29033"/>
    </cofactor>
</comment>
<keyword evidence="10" id="KW-0804">Transcription</keyword>
<dbReference type="AlphaFoldDB" id="A0A7M7MCB7"/>
<dbReference type="InParanoid" id="A0A7M7MCB7"/>
<dbReference type="GO" id="GO:0005634">
    <property type="term" value="C:nucleus"/>
    <property type="evidence" value="ECO:0007669"/>
    <property type="project" value="UniProtKB-SubCell"/>
</dbReference>
<evidence type="ECO:0000256" key="1">
    <source>
        <dbReference type="ARBA" id="ARBA00001954"/>
    </source>
</evidence>
<keyword evidence="12" id="KW-0131">Cell cycle</keyword>
<evidence type="ECO:0000256" key="2">
    <source>
        <dbReference type="ARBA" id="ARBA00004123"/>
    </source>
</evidence>
<evidence type="ECO:0000256" key="8">
    <source>
        <dbReference type="ARBA" id="ARBA00023015"/>
    </source>
</evidence>
<keyword evidence="3" id="KW-0479">Metal-binding</keyword>